<proteinExistence type="predicted"/>
<keyword evidence="1" id="KW-1133">Transmembrane helix</keyword>
<reference evidence="2 3" key="1">
    <citation type="submission" date="2016-10" db="EMBL/GenBank/DDBJ databases">
        <authorList>
            <person name="de Groot N.N."/>
        </authorList>
    </citation>
    <scope>NUCLEOTIDE SEQUENCE [LARGE SCALE GENOMIC DNA]</scope>
    <source>
        <strain evidence="2 3">CCM7597</strain>
    </source>
</reference>
<accession>A0A1H4ALZ1</accession>
<dbReference type="EMBL" id="FNQR01000004">
    <property type="protein sequence ID" value="SEA36950.1"/>
    <property type="molecule type" value="Genomic_DNA"/>
</dbReference>
<feature type="transmembrane region" description="Helical" evidence="1">
    <location>
        <begin position="50"/>
        <end position="74"/>
    </location>
</feature>
<name>A0A1H4ALZ1_9BACI</name>
<feature type="transmembrane region" description="Helical" evidence="1">
    <location>
        <begin position="168"/>
        <end position="192"/>
    </location>
</feature>
<sequence length="229" mass="26398">MKNTGFMGGLYAVSEWIMRFSLVNLQWVIFNLPIALLLISMLYIENSDQLFYLTVPLVVMLPPLFFPATTAMFAKAREWVRKDEEEREPRKYVSYYKENYLTSLLAGIVFVALWGILLADIYYFSGRNEVLMNLFVVMGILLFIFTLNFFSVSAHYNMKLRGLLRHSFFITVGSPLLFLAVSISSGVVLYISLYIFPIIIPLFSGSLLAFLSFSAFYRIYLKIIAKKIT</sequence>
<feature type="transmembrane region" description="Helical" evidence="1">
    <location>
        <begin position="198"/>
        <end position="220"/>
    </location>
</feature>
<dbReference type="STRING" id="571932.SAMN05421743_104141"/>
<gene>
    <name evidence="2" type="ORF">SAMN05421743_104141</name>
</gene>
<feature type="transmembrane region" description="Helical" evidence="1">
    <location>
        <begin position="100"/>
        <end position="124"/>
    </location>
</feature>
<dbReference type="InterPro" id="IPR006938">
    <property type="entry name" value="DUF624"/>
</dbReference>
<dbReference type="Proteomes" id="UP000198584">
    <property type="component" value="Unassembled WGS sequence"/>
</dbReference>
<keyword evidence="1" id="KW-0472">Membrane</keyword>
<keyword evidence="3" id="KW-1185">Reference proteome</keyword>
<evidence type="ECO:0000313" key="2">
    <source>
        <dbReference type="EMBL" id="SEA36950.1"/>
    </source>
</evidence>
<protein>
    <submittedName>
        <fullName evidence="2">Uncharacterized membrane protein YesL</fullName>
    </submittedName>
</protein>
<dbReference type="RefSeq" id="WP_245728867.1">
    <property type="nucleotide sequence ID" value="NZ_FNQR01000004.1"/>
</dbReference>
<evidence type="ECO:0000313" key="3">
    <source>
        <dbReference type="Proteomes" id="UP000198584"/>
    </source>
</evidence>
<dbReference type="Pfam" id="PF04854">
    <property type="entry name" value="DUF624"/>
    <property type="match status" value="1"/>
</dbReference>
<feature type="transmembrane region" description="Helical" evidence="1">
    <location>
        <begin position="21"/>
        <end position="44"/>
    </location>
</feature>
<keyword evidence="1" id="KW-0812">Transmembrane</keyword>
<feature type="transmembrane region" description="Helical" evidence="1">
    <location>
        <begin position="130"/>
        <end position="156"/>
    </location>
</feature>
<evidence type="ECO:0000256" key="1">
    <source>
        <dbReference type="SAM" id="Phobius"/>
    </source>
</evidence>
<organism evidence="2 3">
    <name type="scientific">Thalassobacillus cyri</name>
    <dbReference type="NCBI Taxonomy" id="571932"/>
    <lineage>
        <taxon>Bacteria</taxon>
        <taxon>Bacillati</taxon>
        <taxon>Bacillota</taxon>
        <taxon>Bacilli</taxon>
        <taxon>Bacillales</taxon>
        <taxon>Bacillaceae</taxon>
        <taxon>Thalassobacillus</taxon>
    </lineage>
</organism>
<dbReference type="AlphaFoldDB" id="A0A1H4ALZ1"/>